<evidence type="ECO:0000256" key="1">
    <source>
        <dbReference type="SAM" id="MobiDB-lite"/>
    </source>
</evidence>
<reference evidence="2 3" key="1">
    <citation type="journal article" date="2018" name="Front. Plant Sci.">
        <title>Red Clover (Trifolium pratense) and Zigzag Clover (T. medium) - A Picture of Genomic Similarities and Differences.</title>
        <authorList>
            <person name="Dluhosova J."/>
            <person name="Istvanek J."/>
            <person name="Nedelnik J."/>
            <person name="Repkova J."/>
        </authorList>
    </citation>
    <scope>NUCLEOTIDE SEQUENCE [LARGE SCALE GENOMIC DNA]</scope>
    <source>
        <strain evidence="3">cv. 10/8</strain>
        <tissue evidence="2">Leaf</tissue>
    </source>
</reference>
<proteinExistence type="predicted"/>
<evidence type="ECO:0000313" key="2">
    <source>
        <dbReference type="EMBL" id="MCI32641.1"/>
    </source>
</evidence>
<name>A0A392R7U0_9FABA</name>
<feature type="region of interest" description="Disordered" evidence="1">
    <location>
        <begin position="1"/>
        <end position="55"/>
    </location>
</feature>
<keyword evidence="3" id="KW-1185">Reference proteome</keyword>
<dbReference type="AlphaFoldDB" id="A0A392R7U0"/>
<evidence type="ECO:0000313" key="3">
    <source>
        <dbReference type="Proteomes" id="UP000265520"/>
    </source>
</evidence>
<comment type="caution">
    <text evidence="2">The sequence shown here is derived from an EMBL/GenBank/DDBJ whole genome shotgun (WGS) entry which is preliminary data.</text>
</comment>
<feature type="non-terminal residue" evidence="2">
    <location>
        <position position="98"/>
    </location>
</feature>
<sequence length="98" mass="11643">MEATSKDDQIKVWGDKEASNHEDEKREETSARRSTKMDPRQTRDNGTRQRIGTRRGFKEDRLWQFMRPKRKWVNLSSGIEEMHQASDAKQALLERQPK</sequence>
<organism evidence="2 3">
    <name type="scientific">Trifolium medium</name>
    <dbReference type="NCBI Taxonomy" id="97028"/>
    <lineage>
        <taxon>Eukaryota</taxon>
        <taxon>Viridiplantae</taxon>
        <taxon>Streptophyta</taxon>
        <taxon>Embryophyta</taxon>
        <taxon>Tracheophyta</taxon>
        <taxon>Spermatophyta</taxon>
        <taxon>Magnoliopsida</taxon>
        <taxon>eudicotyledons</taxon>
        <taxon>Gunneridae</taxon>
        <taxon>Pentapetalae</taxon>
        <taxon>rosids</taxon>
        <taxon>fabids</taxon>
        <taxon>Fabales</taxon>
        <taxon>Fabaceae</taxon>
        <taxon>Papilionoideae</taxon>
        <taxon>50 kb inversion clade</taxon>
        <taxon>NPAAA clade</taxon>
        <taxon>Hologalegina</taxon>
        <taxon>IRL clade</taxon>
        <taxon>Trifolieae</taxon>
        <taxon>Trifolium</taxon>
    </lineage>
</organism>
<protein>
    <submittedName>
        <fullName evidence="2">Uncharacterized protein</fullName>
    </submittedName>
</protein>
<feature type="compositionally biased region" description="Basic and acidic residues" evidence="1">
    <location>
        <begin position="1"/>
        <end position="47"/>
    </location>
</feature>
<accession>A0A392R7U0</accession>
<dbReference type="EMBL" id="LXQA010197433">
    <property type="protein sequence ID" value="MCI32641.1"/>
    <property type="molecule type" value="Genomic_DNA"/>
</dbReference>
<dbReference type="Proteomes" id="UP000265520">
    <property type="component" value="Unassembled WGS sequence"/>
</dbReference>